<evidence type="ECO:0000256" key="1">
    <source>
        <dbReference type="SAM" id="MobiDB-lite"/>
    </source>
</evidence>
<proteinExistence type="predicted"/>
<evidence type="ECO:0000313" key="2">
    <source>
        <dbReference type="EMBL" id="MBL6081727.1"/>
    </source>
</evidence>
<organism evidence="2 3">
    <name type="scientific">Belnapia arida</name>
    <dbReference type="NCBI Taxonomy" id="2804533"/>
    <lineage>
        <taxon>Bacteria</taxon>
        <taxon>Pseudomonadati</taxon>
        <taxon>Pseudomonadota</taxon>
        <taxon>Alphaproteobacteria</taxon>
        <taxon>Acetobacterales</taxon>
        <taxon>Roseomonadaceae</taxon>
        <taxon>Belnapia</taxon>
    </lineage>
</organism>
<sequence length="126" mass="13542">MMAEVKKGSKPEQGEAGFNETRAYHVNDTDGRPRRTVAFGSVTVTGPEPTPEQRVRNAAESEAALMRLSTGLTVPGVRIERKPGVPLVYANKHQPGTVIRELDGRMEVGTLAKDGTFKPLEAGAAE</sequence>
<accession>A0ABS1UDI1</accession>
<gene>
    <name evidence="2" type="ORF">JMJ56_27475</name>
</gene>
<feature type="compositionally biased region" description="Basic and acidic residues" evidence="1">
    <location>
        <begin position="1"/>
        <end position="13"/>
    </location>
</feature>
<evidence type="ECO:0000313" key="3">
    <source>
        <dbReference type="Proteomes" id="UP000660885"/>
    </source>
</evidence>
<protein>
    <submittedName>
        <fullName evidence="2">Uncharacterized protein</fullName>
    </submittedName>
</protein>
<keyword evidence="3" id="KW-1185">Reference proteome</keyword>
<name>A0ABS1UDI1_9PROT</name>
<dbReference type="EMBL" id="JAETWB010000034">
    <property type="protein sequence ID" value="MBL6081727.1"/>
    <property type="molecule type" value="Genomic_DNA"/>
</dbReference>
<reference evidence="2 3" key="1">
    <citation type="submission" date="2021-01" db="EMBL/GenBank/DDBJ databases">
        <title>Belnapia mucosa sp. nov. and Belnapia arida sp. nov., isolated from the Tabernas Desert (Almeria, Spain).</title>
        <authorList>
            <person name="Molina-Menor E."/>
            <person name="Vidal-Verdu A."/>
            <person name="Calonge A."/>
            <person name="Satari L."/>
            <person name="Pereto J."/>
            <person name="Porcar M."/>
        </authorList>
    </citation>
    <scope>NUCLEOTIDE SEQUENCE [LARGE SCALE GENOMIC DNA]</scope>
    <source>
        <strain evidence="2 3">T18</strain>
    </source>
</reference>
<feature type="region of interest" description="Disordered" evidence="1">
    <location>
        <begin position="1"/>
        <end position="34"/>
    </location>
</feature>
<comment type="caution">
    <text evidence="2">The sequence shown here is derived from an EMBL/GenBank/DDBJ whole genome shotgun (WGS) entry which is preliminary data.</text>
</comment>
<feature type="compositionally biased region" description="Basic and acidic residues" evidence="1">
    <location>
        <begin position="22"/>
        <end position="33"/>
    </location>
</feature>
<dbReference type="Proteomes" id="UP000660885">
    <property type="component" value="Unassembled WGS sequence"/>
</dbReference>